<dbReference type="HOGENOM" id="CLU_1203243_0_0_7"/>
<gene>
    <name evidence="1" type="ordered locus">DMR_36380</name>
</gene>
<reference evidence="1 2" key="1">
    <citation type="journal article" date="2009" name="Genome Res.">
        <title>Whole genome sequence of Desulfovibrio magneticus strain RS-1 revealed common gene clusters in magnetotactic bacteria.</title>
        <authorList>
            <person name="Nakazawa H."/>
            <person name="Arakaki A."/>
            <person name="Narita-Yamada S."/>
            <person name="Yashiro I."/>
            <person name="Jinno K."/>
            <person name="Aoki N."/>
            <person name="Tsuruyama A."/>
            <person name="Okamura Y."/>
            <person name="Tanikawa S."/>
            <person name="Fujita N."/>
            <person name="Takeyama H."/>
            <person name="Matsunaga T."/>
        </authorList>
    </citation>
    <scope>NUCLEOTIDE SEQUENCE [LARGE SCALE GENOMIC DNA]</scope>
    <source>
        <strain evidence="2">ATCC 700980 / DSM 13731 / RS-1</strain>
    </source>
</reference>
<evidence type="ECO:0000313" key="1">
    <source>
        <dbReference type="EMBL" id="BAH77129.1"/>
    </source>
</evidence>
<proteinExistence type="predicted"/>
<accession>C4XM01</accession>
<protein>
    <submittedName>
        <fullName evidence="1">Uncharacterized protein</fullName>
    </submittedName>
</protein>
<keyword evidence="2" id="KW-1185">Reference proteome</keyword>
<evidence type="ECO:0000313" key="2">
    <source>
        <dbReference type="Proteomes" id="UP000009071"/>
    </source>
</evidence>
<dbReference type="AlphaFoldDB" id="C4XM01"/>
<organism evidence="1 2">
    <name type="scientific">Solidesulfovibrio magneticus (strain ATCC 700980 / DSM 13731 / RS-1)</name>
    <name type="common">Desulfovibrio magneticus</name>
    <dbReference type="NCBI Taxonomy" id="573370"/>
    <lineage>
        <taxon>Bacteria</taxon>
        <taxon>Pseudomonadati</taxon>
        <taxon>Thermodesulfobacteriota</taxon>
        <taxon>Desulfovibrionia</taxon>
        <taxon>Desulfovibrionales</taxon>
        <taxon>Desulfovibrionaceae</taxon>
        <taxon>Solidesulfovibrio</taxon>
    </lineage>
</organism>
<dbReference type="EMBL" id="AP010904">
    <property type="protein sequence ID" value="BAH77129.1"/>
    <property type="molecule type" value="Genomic_DNA"/>
</dbReference>
<name>C4XM01_SOLM1</name>
<sequence length="230" mass="26807">MDYDTVYLTWDDLKERGWSRLLMLAYFGGPDIVLQRSEGQQPLELFEEESVVSCEIGQDSRDFFDKYSELVSMAMERKLFYNEKRSNNFCESFDLLIDMPDLDTLLDRARTEYDRRMFLETGDEFHPDGETWSDSISEDALKRVAVLMLKNSSNINTALSHLKNIKHGLAELGMPSETYMSCVDKLYDKFYTTVKEKYPDLESAALELKQSETIDGYTSENIYRIKSIFN</sequence>
<dbReference type="RefSeq" id="WP_015862271.1">
    <property type="nucleotide sequence ID" value="NC_012796.1"/>
</dbReference>
<dbReference type="Proteomes" id="UP000009071">
    <property type="component" value="Chromosome"/>
</dbReference>
<dbReference type="KEGG" id="dma:DMR_36380"/>